<evidence type="ECO:0000313" key="1">
    <source>
        <dbReference type="EMBL" id="GFH18344.1"/>
    </source>
</evidence>
<evidence type="ECO:0000313" key="2">
    <source>
        <dbReference type="Proteomes" id="UP000485058"/>
    </source>
</evidence>
<comment type="caution">
    <text evidence="1">The sequence shown here is derived from an EMBL/GenBank/DDBJ whole genome shotgun (WGS) entry which is preliminary data.</text>
</comment>
<dbReference type="AlphaFoldDB" id="A0A699ZHK1"/>
<proteinExistence type="predicted"/>
<sequence length="84" mass="8883">MASMNRQLASNAVLPGDILRAVTATNFVYPTRALFGAVPPERHVVLFGADGQRWSVVRGALGKGIVADGDVTVIVERASENCTT</sequence>
<name>A0A699ZHK1_HAELA</name>
<gene>
    <name evidence="1" type="ORF">HaLaN_15133</name>
</gene>
<accession>A0A699ZHK1</accession>
<protein>
    <submittedName>
        <fullName evidence="1">Uncharacterized protein</fullName>
    </submittedName>
</protein>
<organism evidence="1 2">
    <name type="scientific">Haematococcus lacustris</name>
    <name type="common">Green alga</name>
    <name type="synonym">Haematococcus pluvialis</name>
    <dbReference type="NCBI Taxonomy" id="44745"/>
    <lineage>
        <taxon>Eukaryota</taxon>
        <taxon>Viridiplantae</taxon>
        <taxon>Chlorophyta</taxon>
        <taxon>core chlorophytes</taxon>
        <taxon>Chlorophyceae</taxon>
        <taxon>CS clade</taxon>
        <taxon>Chlamydomonadales</taxon>
        <taxon>Haematococcaceae</taxon>
        <taxon>Haematococcus</taxon>
    </lineage>
</organism>
<dbReference type="Proteomes" id="UP000485058">
    <property type="component" value="Unassembled WGS sequence"/>
</dbReference>
<keyword evidence="2" id="KW-1185">Reference proteome</keyword>
<reference evidence="1 2" key="1">
    <citation type="submission" date="2020-02" db="EMBL/GenBank/DDBJ databases">
        <title>Draft genome sequence of Haematococcus lacustris strain NIES-144.</title>
        <authorList>
            <person name="Morimoto D."/>
            <person name="Nakagawa S."/>
            <person name="Yoshida T."/>
            <person name="Sawayama S."/>
        </authorList>
    </citation>
    <scope>NUCLEOTIDE SEQUENCE [LARGE SCALE GENOMIC DNA]</scope>
    <source>
        <strain evidence="1 2">NIES-144</strain>
    </source>
</reference>
<dbReference type="EMBL" id="BLLF01001287">
    <property type="protein sequence ID" value="GFH18344.1"/>
    <property type="molecule type" value="Genomic_DNA"/>
</dbReference>